<dbReference type="InterPro" id="IPR036179">
    <property type="entry name" value="Ig-like_dom_sf"/>
</dbReference>
<evidence type="ECO:0000256" key="9">
    <source>
        <dbReference type="ARBA" id="ARBA00022830"/>
    </source>
</evidence>
<dbReference type="RefSeq" id="XP_032834981.1">
    <property type="nucleotide sequence ID" value="XM_032979090.1"/>
</dbReference>
<keyword evidence="8" id="KW-0378">Hydrolase</keyword>
<dbReference type="InterPro" id="IPR000157">
    <property type="entry name" value="TIR_dom"/>
</dbReference>
<evidence type="ECO:0000256" key="11">
    <source>
        <dbReference type="ARBA" id="ARBA00023027"/>
    </source>
</evidence>
<comment type="subcellular location">
    <subcellularLocation>
        <location evidence="1">Membrane</location>
        <topology evidence="1">Single-pass type I membrane protein</topology>
    </subcellularLocation>
</comment>
<dbReference type="InterPro" id="IPR003599">
    <property type="entry name" value="Ig_sub"/>
</dbReference>
<feature type="domain" description="Ig-like" evidence="23">
    <location>
        <begin position="209"/>
        <end position="294"/>
    </location>
</feature>
<dbReference type="GO" id="GO:0016020">
    <property type="term" value="C:membrane"/>
    <property type="evidence" value="ECO:0007669"/>
    <property type="project" value="UniProtKB-SubCell"/>
</dbReference>
<dbReference type="Gene3D" id="3.40.50.10140">
    <property type="entry name" value="Toll/interleukin-1 receptor homology (TIR) domain"/>
    <property type="match status" value="1"/>
</dbReference>
<dbReference type="AlphaFoldDB" id="A0AAJ7XHU2"/>
<keyword evidence="4" id="KW-1090">Inhibition of host innate immune response by virus</keyword>
<evidence type="ECO:0000256" key="7">
    <source>
        <dbReference type="ARBA" id="ARBA00022737"/>
    </source>
</evidence>
<evidence type="ECO:0000313" key="24">
    <source>
        <dbReference type="Proteomes" id="UP001318040"/>
    </source>
</evidence>
<sequence length="871" mass="91360">MVTAAAADSQWLLEDCDGLQGQLHGTRRERVEPVSGAPHPSPPPGQRLVHVSTMGLLLLLGLRHLGHAALLTALGSFAVAAAVKMLSKRGSDGCTDWSVDYKQYSSVAGEPARVRCALFYGYIRSNYSLSQASGLSLMWYRSAAHGEAEEPLALAAPRVGKEGDALWFRPATSADGGLYTCVLRNTSYCMKVSMSLRVLESDGAACFDPRLRHPERAELGKSKAISCPGIEEFGNPAQFSLTWFKECRPIVPRPNVQQELLSLILKDVGETDAGNYTCELSVEGLRVRRTAELTITAPLTTRPPKLLFPPEYPVAVIRINLGQPLNVTCRALFGYSGAAFPSVYWMRGERFIEELEATRIREGDLQVLHEHLGEKRVSLSLRFDEVCEDDLVNFTCVVENYVGRRAGTLQLQLEEPAYMLQLILGLSMILLLLCTSLCLYRCYKIDVVLWYRTHFGFDEARGDNKEYDAFVSYTRSEPASWSGDGCHDDLVLELLPDVLERHYGYRLFIPDRDLIPANTYIEDISRALELSRRLLLVLTPAFVVRRSWSLFTLEPALRVALEDGSTRVVLVECGDLRSLVNYHELQSLRAAARHLSVVRWKRPPRAAGGGAGGGAGEPSREDAGFWKRLRYEMPARKREFAGVDPALDEGEGGGGGGGGGGGPGTGLAAGPAGGPAGGGSPLRGFQAAVMLAAAAAAAATGTGAPGPLSHGGSGSGVGGGVVSGGSCEFVGRPYRPFDGGGGGGGGAEDEPPAAAAAAAAAAAELTAFGGHHTYCNVPVSLANGHRGKGAGGGGGGGGGSLRRDGRPAAAAAAAAAGLGGGLGGLGGGLGLGDDDGGGGGAASTLGHAAGGGSSVLLPLIPRETSMSSVIW</sequence>
<keyword evidence="11" id="KW-0520">NAD</keyword>
<evidence type="ECO:0000256" key="15">
    <source>
        <dbReference type="ARBA" id="ARBA00023180"/>
    </source>
</evidence>
<evidence type="ECO:0000256" key="21">
    <source>
        <dbReference type="SAM" id="MobiDB-lite"/>
    </source>
</evidence>
<feature type="region of interest" description="Disordered" evidence="21">
    <location>
        <begin position="644"/>
        <end position="677"/>
    </location>
</feature>
<comment type="function">
    <text evidence="20">Counteracts the antiviral effects of host IFN-alpha/beta and key IFN-inducible proteins involved in viral RNA degradation suxh as host OAS1. Acts as a soluble IFN-alpha receptor and thus inhibits the interaction between host IFN-alpha and its receptor.</text>
</comment>
<dbReference type="FunFam" id="2.60.40.10:FF:000284">
    <property type="entry name" value="interleukin-1 receptor accessory protein-like 1"/>
    <property type="match status" value="1"/>
</dbReference>
<comment type="similarity">
    <text evidence="2">Belongs to the interleukin-1 receptor family.</text>
</comment>
<evidence type="ECO:0000256" key="6">
    <source>
        <dbReference type="ARBA" id="ARBA00022729"/>
    </source>
</evidence>
<evidence type="ECO:0000259" key="23">
    <source>
        <dbReference type="PROSITE" id="PS50835"/>
    </source>
</evidence>
<dbReference type="SMART" id="SM00255">
    <property type="entry name" value="TIR"/>
    <property type="match status" value="1"/>
</dbReference>
<evidence type="ECO:0000256" key="1">
    <source>
        <dbReference type="ARBA" id="ARBA00004479"/>
    </source>
</evidence>
<keyword evidence="16" id="KW-0899">Viral immunoevasion</keyword>
<proteinExistence type="inferred from homology"/>
<keyword evidence="16" id="KW-0945">Host-virus interaction</keyword>
<evidence type="ECO:0000256" key="17">
    <source>
        <dbReference type="ARBA" id="ARBA00023319"/>
    </source>
</evidence>
<reference evidence="25" key="1">
    <citation type="submission" date="2025-08" db="UniProtKB">
        <authorList>
            <consortium name="RefSeq"/>
        </authorList>
    </citation>
    <scope>IDENTIFICATION</scope>
    <source>
        <tissue evidence="25">Sperm</tissue>
    </source>
</reference>
<gene>
    <name evidence="25" type="primary">LOC116957127</name>
</gene>
<evidence type="ECO:0000256" key="20">
    <source>
        <dbReference type="ARBA" id="ARBA00045444"/>
    </source>
</evidence>
<dbReference type="Proteomes" id="UP001318040">
    <property type="component" value="Chromosome 70"/>
</dbReference>
<name>A0AAJ7XHU2_PETMA</name>
<evidence type="ECO:0000256" key="18">
    <source>
        <dbReference type="ARBA" id="ARBA00038761"/>
    </source>
</evidence>
<dbReference type="GO" id="GO:0007165">
    <property type="term" value="P:signal transduction"/>
    <property type="evidence" value="ECO:0007669"/>
    <property type="project" value="InterPro"/>
</dbReference>
<keyword evidence="13" id="KW-1015">Disulfide bond</keyword>
<evidence type="ECO:0000256" key="4">
    <source>
        <dbReference type="ARBA" id="ARBA00022632"/>
    </source>
</evidence>
<evidence type="ECO:0000256" key="2">
    <source>
        <dbReference type="ARBA" id="ARBA00009752"/>
    </source>
</evidence>
<evidence type="ECO:0000256" key="10">
    <source>
        <dbReference type="ARBA" id="ARBA00022989"/>
    </source>
</evidence>
<keyword evidence="6" id="KW-0732">Signal</keyword>
<feature type="domain" description="Ig-like" evidence="23">
    <location>
        <begin position="109"/>
        <end position="197"/>
    </location>
</feature>
<dbReference type="KEGG" id="pmrn:116957127"/>
<dbReference type="InterPro" id="IPR007110">
    <property type="entry name" value="Ig-like_dom"/>
</dbReference>
<evidence type="ECO:0000256" key="19">
    <source>
        <dbReference type="ARBA" id="ARBA00041012"/>
    </source>
</evidence>
<dbReference type="PROSITE" id="PS50104">
    <property type="entry name" value="TIR"/>
    <property type="match status" value="1"/>
</dbReference>
<dbReference type="FunFam" id="2.60.40.10:FF:000188">
    <property type="entry name" value="Interleukin-1 receptor accessory protein-like 1"/>
    <property type="match status" value="1"/>
</dbReference>
<protein>
    <recommendedName>
        <fullName evidence="19">Soluble interferon alpha/beta receptor OPG204</fullName>
    </recommendedName>
</protein>
<keyword evidence="15" id="KW-0325">Glycoprotein</keyword>
<feature type="compositionally biased region" description="Gly residues" evidence="21">
    <location>
        <begin position="652"/>
        <end position="677"/>
    </location>
</feature>
<dbReference type="InterPro" id="IPR013783">
    <property type="entry name" value="Ig-like_fold"/>
</dbReference>
<keyword evidence="16" id="KW-0922">Interferon antiviral system evasion</keyword>
<dbReference type="Gene3D" id="2.60.40.10">
    <property type="entry name" value="Immunoglobulins"/>
    <property type="match status" value="3"/>
</dbReference>
<keyword evidence="5" id="KW-0812">Transmembrane</keyword>
<dbReference type="SUPFAM" id="SSF48726">
    <property type="entry name" value="Immunoglobulin"/>
    <property type="match status" value="3"/>
</dbReference>
<dbReference type="SUPFAM" id="SSF52200">
    <property type="entry name" value="Toll/Interleukin receptor TIR domain"/>
    <property type="match status" value="1"/>
</dbReference>
<evidence type="ECO:0000256" key="8">
    <source>
        <dbReference type="ARBA" id="ARBA00022801"/>
    </source>
</evidence>
<keyword evidence="7" id="KW-0677">Repeat</keyword>
<accession>A0AAJ7XHU2</accession>
<dbReference type="PROSITE" id="PS50835">
    <property type="entry name" value="IG_LIKE"/>
    <property type="match status" value="3"/>
</dbReference>
<feature type="domain" description="TIR" evidence="22">
    <location>
        <begin position="465"/>
        <end position="633"/>
    </location>
</feature>
<evidence type="ECO:0000256" key="5">
    <source>
        <dbReference type="ARBA" id="ARBA00022692"/>
    </source>
</evidence>
<evidence type="ECO:0000256" key="14">
    <source>
        <dbReference type="ARBA" id="ARBA00023170"/>
    </source>
</evidence>
<feature type="region of interest" description="Disordered" evidence="21">
    <location>
        <begin position="24"/>
        <end position="45"/>
    </location>
</feature>
<keyword evidence="17" id="KW-0393">Immunoglobulin domain</keyword>
<keyword evidence="12" id="KW-0472">Membrane</keyword>
<evidence type="ECO:0000256" key="3">
    <source>
        <dbReference type="ARBA" id="ARBA00022518"/>
    </source>
</evidence>
<evidence type="ECO:0000256" key="12">
    <source>
        <dbReference type="ARBA" id="ARBA00023136"/>
    </source>
</evidence>
<evidence type="ECO:0000259" key="22">
    <source>
        <dbReference type="PROSITE" id="PS50104"/>
    </source>
</evidence>
<organism evidence="24 25">
    <name type="scientific">Petromyzon marinus</name>
    <name type="common">Sea lamprey</name>
    <dbReference type="NCBI Taxonomy" id="7757"/>
    <lineage>
        <taxon>Eukaryota</taxon>
        <taxon>Metazoa</taxon>
        <taxon>Chordata</taxon>
        <taxon>Craniata</taxon>
        <taxon>Vertebrata</taxon>
        <taxon>Cyclostomata</taxon>
        <taxon>Hyperoartia</taxon>
        <taxon>Petromyzontiformes</taxon>
        <taxon>Petromyzontidae</taxon>
        <taxon>Petromyzon</taxon>
    </lineage>
</organism>
<feature type="domain" description="Ig-like" evidence="23">
    <location>
        <begin position="304"/>
        <end position="414"/>
    </location>
</feature>
<dbReference type="PANTHER" id="PTHR11890">
    <property type="entry name" value="INTERLEUKIN-1 RECEPTOR FAMILY MEMBER"/>
    <property type="match status" value="1"/>
</dbReference>
<dbReference type="Pfam" id="PF01582">
    <property type="entry name" value="TIR"/>
    <property type="match status" value="1"/>
</dbReference>
<dbReference type="InterPro" id="IPR015621">
    <property type="entry name" value="IL-1_rcpt_fam"/>
</dbReference>
<dbReference type="InterPro" id="IPR035897">
    <property type="entry name" value="Toll_tir_struct_dom_sf"/>
</dbReference>
<keyword evidence="10" id="KW-1133">Transmembrane helix</keyword>
<keyword evidence="9" id="KW-1114">Inhibition of host interferon signaling pathway by virus</keyword>
<keyword evidence="24" id="KW-1185">Reference proteome</keyword>
<dbReference type="SMART" id="SM00409">
    <property type="entry name" value="IG"/>
    <property type="match status" value="3"/>
</dbReference>
<dbReference type="GO" id="GO:0016787">
    <property type="term" value="F:hydrolase activity"/>
    <property type="evidence" value="ECO:0007669"/>
    <property type="project" value="UniProtKB-KW"/>
</dbReference>
<dbReference type="PRINTS" id="PR01537">
    <property type="entry name" value="INTRLKN1R1F"/>
</dbReference>
<evidence type="ECO:0000256" key="13">
    <source>
        <dbReference type="ARBA" id="ARBA00023157"/>
    </source>
</evidence>
<keyword evidence="3" id="KW-0244">Early protein</keyword>
<comment type="subunit">
    <text evidence="18">Interacts with host IFNA1.</text>
</comment>
<keyword evidence="14" id="KW-0675">Receptor</keyword>
<evidence type="ECO:0000256" key="16">
    <source>
        <dbReference type="ARBA" id="ARBA00023258"/>
    </source>
</evidence>
<dbReference type="PANTHER" id="PTHR11890:SF44">
    <property type="entry name" value="X-LINKED INTERLEUKIN-1 RECEPTOR ACCESSORY PROTEIN-LIKE 2"/>
    <property type="match status" value="1"/>
</dbReference>
<evidence type="ECO:0000313" key="25">
    <source>
        <dbReference type="RefSeq" id="XP_032834981.1"/>
    </source>
</evidence>